<sequence length="77" mass="8657">MYSGRFISRGTVSTDLASGSRIVRSRIKSKVGEAEDEDEDEDEDEGEGEETSWEIEKRGLLAIMPHVPLCEYYSLSN</sequence>
<dbReference type="AlphaFoldDB" id="A0A834P824"/>
<evidence type="ECO:0000313" key="2">
    <source>
        <dbReference type="EMBL" id="KAF7431861.1"/>
    </source>
</evidence>
<feature type="compositionally biased region" description="Acidic residues" evidence="1">
    <location>
        <begin position="34"/>
        <end position="53"/>
    </location>
</feature>
<reference evidence="2" key="1">
    <citation type="journal article" date="2020" name="G3 (Bethesda)">
        <title>High-Quality Assemblies for Three Invasive Social Wasps from the &lt;i&gt;Vespula&lt;/i&gt; Genus.</title>
        <authorList>
            <person name="Harrop T.W.R."/>
            <person name="Guhlin J."/>
            <person name="McLaughlin G.M."/>
            <person name="Permina E."/>
            <person name="Stockwell P."/>
            <person name="Gilligan J."/>
            <person name="Le Lec M.F."/>
            <person name="Gruber M.A.M."/>
            <person name="Quinn O."/>
            <person name="Lovegrove M."/>
            <person name="Duncan E.J."/>
            <person name="Remnant E.J."/>
            <person name="Van Eeckhoven J."/>
            <person name="Graham B."/>
            <person name="Knapp R.A."/>
            <person name="Langford K.W."/>
            <person name="Kronenberg Z."/>
            <person name="Press M.O."/>
            <person name="Eacker S.M."/>
            <person name="Wilson-Rankin E.E."/>
            <person name="Purcell J."/>
            <person name="Lester P.J."/>
            <person name="Dearden P.K."/>
        </authorList>
    </citation>
    <scope>NUCLEOTIDE SEQUENCE</scope>
    <source>
        <strain evidence="2">Volc-1</strain>
    </source>
</reference>
<dbReference type="EMBL" id="JACSDY010000003">
    <property type="protein sequence ID" value="KAF7431861.1"/>
    <property type="molecule type" value="Genomic_DNA"/>
</dbReference>
<protein>
    <submittedName>
        <fullName evidence="2">Uncharacterized protein</fullName>
    </submittedName>
</protein>
<gene>
    <name evidence="2" type="ORF">H0235_004785</name>
</gene>
<evidence type="ECO:0000313" key="3">
    <source>
        <dbReference type="Proteomes" id="UP000600918"/>
    </source>
</evidence>
<comment type="caution">
    <text evidence="2">The sequence shown here is derived from an EMBL/GenBank/DDBJ whole genome shotgun (WGS) entry which is preliminary data.</text>
</comment>
<accession>A0A834P824</accession>
<name>A0A834P824_VESPE</name>
<proteinExistence type="predicted"/>
<evidence type="ECO:0000256" key="1">
    <source>
        <dbReference type="SAM" id="MobiDB-lite"/>
    </source>
</evidence>
<organism evidence="2 3">
    <name type="scientific">Vespula pensylvanica</name>
    <name type="common">Western yellow jacket</name>
    <name type="synonym">Wasp</name>
    <dbReference type="NCBI Taxonomy" id="30213"/>
    <lineage>
        <taxon>Eukaryota</taxon>
        <taxon>Metazoa</taxon>
        <taxon>Ecdysozoa</taxon>
        <taxon>Arthropoda</taxon>
        <taxon>Hexapoda</taxon>
        <taxon>Insecta</taxon>
        <taxon>Pterygota</taxon>
        <taxon>Neoptera</taxon>
        <taxon>Endopterygota</taxon>
        <taxon>Hymenoptera</taxon>
        <taxon>Apocrita</taxon>
        <taxon>Aculeata</taxon>
        <taxon>Vespoidea</taxon>
        <taxon>Vespidae</taxon>
        <taxon>Vespinae</taxon>
        <taxon>Vespula</taxon>
    </lineage>
</organism>
<keyword evidence="3" id="KW-1185">Reference proteome</keyword>
<dbReference type="Proteomes" id="UP000600918">
    <property type="component" value="Unassembled WGS sequence"/>
</dbReference>
<feature type="region of interest" description="Disordered" evidence="1">
    <location>
        <begin position="27"/>
        <end position="54"/>
    </location>
</feature>